<organism evidence="2 3">
    <name type="scientific">Candidatus Manganitrophus noduliformans</name>
    <dbReference type="NCBI Taxonomy" id="2606439"/>
    <lineage>
        <taxon>Bacteria</taxon>
        <taxon>Pseudomonadati</taxon>
        <taxon>Nitrospirota</taxon>
        <taxon>Nitrospiria</taxon>
        <taxon>Candidatus Troglogloeales</taxon>
        <taxon>Candidatus Manganitrophaceae</taxon>
        <taxon>Candidatus Manganitrophus</taxon>
    </lineage>
</organism>
<gene>
    <name evidence="2" type="ORF">MNODULE_11620</name>
</gene>
<accession>A0A7X6DQT9</accession>
<dbReference type="AlphaFoldDB" id="A0A7X6DQT9"/>
<dbReference type="Proteomes" id="UP000534783">
    <property type="component" value="Unassembled WGS sequence"/>
</dbReference>
<feature type="compositionally biased region" description="Basic and acidic residues" evidence="1">
    <location>
        <begin position="1"/>
        <end position="10"/>
    </location>
</feature>
<feature type="region of interest" description="Disordered" evidence="1">
    <location>
        <begin position="1"/>
        <end position="22"/>
    </location>
</feature>
<comment type="caution">
    <text evidence="2">The sequence shown here is derived from an EMBL/GenBank/DDBJ whole genome shotgun (WGS) entry which is preliminary data.</text>
</comment>
<dbReference type="EMBL" id="VTOW01000002">
    <property type="protein sequence ID" value="NKE71388.1"/>
    <property type="molecule type" value="Genomic_DNA"/>
</dbReference>
<sequence>MIPSEKRRANDALSKIRRRSPERWEWEPPSPIEIHFPEKQLRSPITLRKFRFLRHHRVEPFVLDITCMGRAVLFTWTSLAKRDEGKEQKK</sequence>
<reference evidence="2 3" key="1">
    <citation type="journal article" date="2020" name="Nature">
        <title>Bacterial chemolithoautotrophy via manganese oxidation.</title>
        <authorList>
            <person name="Yu H."/>
            <person name="Leadbetter J.R."/>
        </authorList>
    </citation>
    <scope>NUCLEOTIDE SEQUENCE [LARGE SCALE GENOMIC DNA]</scope>
    <source>
        <strain evidence="2 3">Mn-1</strain>
    </source>
</reference>
<evidence type="ECO:0000313" key="3">
    <source>
        <dbReference type="Proteomes" id="UP000534783"/>
    </source>
</evidence>
<evidence type="ECO:0000313" key="2">
    <source>
        <dbReference type="EMBL" id="NKE71388.1"/>
    </source>
</evidence>
<dbReference type="RefSeq" id="WP_168059976.1">
    <property type="nucleotide sequence ID" value="NZ_VTOW01000002.1"/>
</dbReference>
<protein>
    <submittedName>
        <fullName evidence="2">Uncharacterized protein</fullName>
    </submittedName>
</protein>
<name>A0A7X6DQT9_9BACT</name>
<proteinExistence type="predicted"/>
<evidence type="ECO:0000256" key="1">
    <source>
        <dbReference type="SAM" id="MobiDB-lite"/>
    </source>
</evidence>
<keyword evidence="3" id="KW-1185">Reference proteome</keyword>